<dbReference type="PANTHER" id="PTHR32448">
    <property type="entry name" value="OS08G0158400 PROTEIN"/>
    <property type="match status" value="1"/>
</dbReference>
<dbReference type="SUPFAM" id="SSF56176">
    <property type="entry name" value="FAD-binding/transporter-associated domain-like"/>
    <property type="match status" value="1"/>
</dbReference>
<gene>
    <name evidence="2" type="ORF">B4U80_13993</name>
</gene>
<dbReference type="VEuPathDB" id="VectorBase:LDEU009197"/>
<organism evidence="2 3">
    <name type="scientific">Leptotrombidium deliense</name>
    <dbReference type="NCBI Taxonomy" id="299467"/>
    <lineage>
        <taxon>Eukaryota</taxon>
        <taxon>Metazoa</taxon>
        <taxon>Ecdysozoa</taxon>
        <taxon>Arthropoda</taxon>
        <taxon>Chelicerata</taxon>
        <taxon>Arachnida</taxon>
        <taxon>Acari</taxon>
        <taxon>Acariformes</taxon>
        <taxon>Trombidiformes</taxon>
        <taxon>Prostigmata</taxon>
        <taxon>Anystina</taxon>
        <taxon>Parasitengona</taxon>
        <taxon>Trombiculoidea</taxon>
        <taxon>Trombiculidae</taxon>
        <taxon>Leptotrombidium</taxon>
    </lineage>
</organism>
<reference evidence="2 3" key="1">
    <citation type="journal article" date="2018" name="Gigascience">
        <title>Genomes of trombidid mites reveal novel predicted allergens and laterally-transferred genes associated with secondary metabolism.</title>
        <authorList>
            <person name="Dong X."/>
            <person name="Chaisiri K."/>
            <person name="Xia D."/>
            <person name="Armstrong S.D."/>
            <person name="Fang Y."/>
            <person name="Donnelly M.J."/>
            <person name="Kadowaki T."/>
            <person name="McGarry J.W."/>
            <person name="Darby A.C."/>
            <person name="Makepeace B.L."/>
        </authorList>
    </citation>
    <scope>NUCLEOTIDE SEQUENCE [LARGE SCALE GENOMIC DNA]</scope>
    <source>
        <strain evidence="2">UoL-UT</strain>
    </source>
</reference>
<feature type="domain" description="Berberine/berberine-like" evidence="1">
    <location>
        <begin position="310"/>
        <end position="354"/>
    </location>
</feature>
<dbReference type="Gene3D" id="3.40.462.20">
    <property type="match status" value="1"/>
</dbReference>
<dbReference type="GO" id="GO:0050660">
    <property type="term" value="F:flavin adenine dinucleotide binding"/>
    <property type="evidence" value="ECO:0007669"/>
    <property type="project" value="InterPro"/>
</dbReference>
<dbReference type="Gene3D" id="3.30.465.10">
    <property type="match status" value="2"/>
</dbReference>
<sequence>MDKQNELTKCLETHKSTAEIIRQSNAKYDDFNFQYNLRQMKQPKGFIAVKSPRDVKVTIKCLKKLELKFTVKSGGHSFEKYSFGGYVSLDRETNIATVEAGVLLGMLTQRLLEFGNYGATVDAFSRWQCWLKNKPSNSIGSLVRYGAKSNFARFEFVIHENDYGLMLKHIDDIRAYFPEMNDKLIQISSYNETVNRVSFAYYTKNSTLSYMKSRSFYVSKFLNEQELTKFSDSLFEYNISFLLETYTGKINEIDSSHTAFCHRNSLYVLQYAASSLLTPEDPDGNETQKQLHMNLEKFRQSVQFMANGECYVNYIDSEESDPFKKFYCNNFRRLVEVKRNYDPKNIFRFPLSIPLTFN</sequence>
<evidence type="ECO:0000259" key="1">
    <source>
        <dbReference type="Pfam" id="PF08031"/>
    </source>
</evidence>
<dbReference type="Proteomes" id="UP000288716">
    <property type="component" value="Unassembled WGS sequence"/>
</dbReference>
<dbReference type="STRING" id="299467.A0A443S5R3"/>
<dbReference type="OrthoDB" id="415825at2759"/>
<accession>A0A443S5R3</accession>
<proteinExistence type="predicted"/>
<protein>
    <recommendedName>
        <fullName evidence="1">Berberine/berberine-like domain-containing protein</fullName>
    </recommendedName>
</protein>
<keyword evidence="3" id="KW-1185">Reference proteome</keyword>
<dbReference type="InterPro" id="IPR012951">
    <property type="entry name" value="BBE"/>
</dbReference>
<comment type="caution">
    <text evidence="2">The sequence shown here is derived from an EMBL/GenBank/DDBJ whole genome shotgun (WGS) entry which is preliminary data.</text>
</comment>
<dbReference type="Pfam" id="PF08031">
    <property type="entry name" value="BBE"/>
    <property type="match status" value="1"/>
</dbReference>
<evidence type="ECO:0000313" key="2">
    <source>
        <dbReference type="EMBL" id="RWS22843.1"/>
    </source>
</evidence>
<dbReference type="EMBL" id="NCKV01007760">
    <property type="protein sequence ID" value="RWS22843.1"/>
    <property type="molecule type" value="Genomic_DNA"/>
</dbReference>
<evidence type="ECO:0000313" key="3">
    <source>
        <dbReference type="Proteomes" id="UP000288716"/>
    </source>
</evidence>
<dbReference type="AlphaFoldDB" id="A0A443S5R3"/>
<dbReference type="GO" id="GO:0016491">
    <property type="term" value="F:oxidoreductase activity"/>
    <property type="evidence" value="ECO:0007669"/>
    <property type="project" value="InterPro"/>
</dbReference>
<dbReference type="InterPro" id="IPR036318">
    <property type="entry name" value="FAD-bd_PCMH-like_sf"/>
</dbReference>
<name>A0A443S5R3_9ACAR</name>
<dbReference type="InterPro" id="IPR016169">
    <property type="entry name" value="FAD-bd_PCMH_sub2"/>
</dbReference>